<dbReference type="GO" id="GO:0004497">
    <property type="term" value="F:monooxygenase activity"/>
    <property type="evidence" value="ECO:0007669"/>
    <property type="project" value="UniProtKB-KW"/>
</dbReference>
<keyword evidence="9" id="KW-0472">Membrane</keyword>
<comment type="pathway">
    <text evidence="3">Antibiotic biosynthesis.</text>
</comment>
<evidence type="ECO:0000256" key="9">
    <source>
        <dbReference type="ARBA" id="ARBA00022989"/>
    </source>
</evidence>
<keyword evidence="7" id="KW-0812">Transmembrane</keyword>
<evidence type="ECO:0000256" key="4">
    <source>
        <dbReference type="ARBA" id="ARBA00004972"/>
    </source>
</evidence>
<dbReference type="AlphaFoldDB" id="A0AAE0PI31"/>
<keyword evidence="6 18" id="KW-0349">Heme</keyword>
<evidence type="ECO:0000256" key="10">
    <source>
        <dbReference type="ARBA" id="ARBA00023002"/>
    </source>
</evidence>
<sequence>MLSELLSLVQGPYTLPILGASLVTYLVVSTLLRYRRLSNFPGPALAHWSPFFMLKVWFSGRHAESYSRLNQQYNSPLVRIGPNDLITDDPAIIKHMNGARSAWGRSSWYRAMTLDPRGGSLFDEPDTKAHDLFKARLAFGYSGREVPDLEKDVDYMVDKLVSHIRERYISDDDRGVFRRMDLAAVMQYFTLDVITKLAYGKEFGWLDTNQDLYGWMSTVKKAVPAIALMAEHPILRKIFMSKIFLDWFGPKHSDKDGMGRVMGLAREIVTDRYAEKEEKGIDRKDMLGSFVRHGVDKEACEVEVLFQIGAGSDTTTVAIRSTLFHLATSKRACVRLQEEIDSAIKEGKISSPIRTDEGKQLEYLQACIYEGLRMTPPFTGLCSKSPPKGGDTINGMFIPEGTRVGHNIGGVIRRKDVFGEDADVFRPERWLNVDRVKRQEMQQVTEMVFGYGRWACLGKPIALMELGKVFVEFFRRFDLQVLEPKNPWHEYNVNMVFQSDLWVKITERFPEGEKA</sequence>
<evidence type="ECO:0000256" key="13">
    <source>
        <dbReference type="ARBA" id="ARBA00023033"/>
    </source>
</evidence>
<keyword evidence="10" id="KW-0560">Oxidoreductase</keyword>
<dbReference type="FunFam" id="1.10.630.10:FF:000076">
    <property type="entry name" value="Cytochrome P450 monooxygenase"/>
    <property type="match status" value="1"/>
</dbReference>
<dbReference type="GO" id="GO:0017000">
    <property type="term" value="P:antibiotic biosynthetic process"/>
    <property type="evidence" value="ECO:0007669"/>
    <property type="project" value="UniProtKB-KW"/>
</dbReference>
<evidence type="ECO:0000256" key="17">
    <source>
        <dbReference type="ARBA" id="ARBA00079990"/>
    </source>
</evidence>
<dbReference type="Pfam" id="PF00067">
    <property type="entry name" value="p450"/>
    <property type="match status" value="1"/>
</dbReference>
<dbReference type="Gene3D" id="1.10.630.10">
    <property type="entry name" value="Cytochrome P450"/>
    <property type="match status" value="1"/>
</dbReference>
<keyword evidence="12" id="KW-0843">Virulence</keyword>
<dbReference type="InterPro" id="IPR002401">
    <property type="entry name" value="Cyt_P450_E_grp-I"/>
</dbReference>
<dbReference type="InterPro" id="IPR001128">
    <property type="entry name" value="Cyt_P450"/>
</dbReference>
<dbReference type="SUPFAM" id="SSF48264">
    <property type="entry name" value="Cytochrome P450"/>
    <property type="match status" value="1"/>
</dbReference>
<reference evidence="19" key="2">
    <citation type="submission" date="2023-07" db="EMBL/GenBank/DDBJ databases">
        <authorList>
            <consortium name="Lawrence Berkeley National Laboratory"/>
            <person name="Haridas S."/>
            <person name="Hensen N."/>
            <person name="Bonometti L."/>
            <person name="Westerberg I."/>
            <person name="Brannstrom I.O."/>
            <person name="Guillou S."/>
            <person name="Cros-Aarteil S."/>
            <person name="Calhoun S."/>
            <person name="Kuo A."/>
            <person name="Mondo S."/>
            <person name="Pangilinan J."/>
            <person name="Riley R."/>
            <person name="LaButti K."/>
            <person name="Andreopoulos B."/>
            <person name="Lipzen A."/>
            <person name="Chen C."/>
            <person name="Yanf M."/>
            <person name="Daum C."/>
            <person name="Ng V."/>
            <person name="Clum A."/>
            <person name="Steindorff A."/>
            <person name="Ohm R."/>
            <person name="Martin F."/>
            <person name="Silar P."/>
            <person name="Natvig D."/>
            <person name="Lalanne C."/>
            <person name="Gautier V."/>
            <person name="Ament-velasquez S.L."/>
            <person name="Kruys A."/>
            <person name="Hutchinson M.I."/>
            <person name="Powell A.J."/>
            <person name="Barry K."/>
            <person name="Miller A.N."/>
            <person name="Grigoriev I.V."/>
            <person name="Debuchy R."/>
            <person name="Gladieux P."/>
            <person name="Thoren M.H."/>
            <person name="Johannesson H."/>
        </authorList>
    </citation>
    <scope>NUCLEOTIDE SEQUENCE</scope>
    <source>
        <strain evidence="19">FGSC 1904</strain>
    </source>
</reference>
<reference evidence="19" key="1">
    <citation type="journal article" date="2023" name="Mol. Phylogenet. Evol.">
        <title>Genome-scale phylogeny and comparative genomics of the fungal order Sordariales.</title>
        <authorList>
            <person name="Hensen N."/>
            <person name="Bonometti L."/>
            <person name="Westerberg I."/>
            <person name="Brannstrom I.O."/>
            <person name="Guillou S."/>
            <person name="Cros-Aarteil S."/>
            <person name="Calhoun S."/>
            <person name="Haridas S."/>
            <person name="Kuo A."/>
            <person name="Mondo S."/>
            <person name="Pangilinan J."/>
            <person name="Riley R."/>
            <person name="LaButti K."/>
            <person name="Andreopoulos B."/>
            <person name="Lipzen A."/>
            <person name="Chen C."/>
            <person name="Yan M."/>
            <person name="Daum C."/>
            <person name="Ng V."/>
            <person name="Clum A."/>
            <person name="Steindorff A."/>
            <person name="Ohm R.A."/>
            <person name="Martin F."/>
            <person name="Silar P."/>
            <person name="Natvig D.O."/>
            <person name="Lalanne C."/>
            <person name="Gautier V."/>
            <person name="Ament-Velasquez S.L."/>
            <person name="Kruys A."/>
            <person name="Hutchinson M.I."/>
            <person name="Powell A.J."/>
            <person name="Barry K."/>
            <person name="Miller A.N."/>
            <person name="Grigoriev I.V."/>
            <person name="Debuchy R."/>
            <person name="Gladieux P."/>
            <person name="Hiltunen Thoren M."/>
            <person name="Johannesson H."/>
        </authorList>
    </citation>
    <scope>NUCLEOTIDE SEQUENCE</scope>
    <source>
        <strain evidence="19">FGSC 1904</strain>
    </source>
</reference>
<evidence type="ECO:0000256" key="1">
    <source>
        <dbReference type="ARBA" id="ARBA00001971"/>
    </source>
</evidence>
<comment type="similarity">
    <text evidence="5">Belongs to the cytochrome P450 family.</text>
</comment>
<dbReference type="GO" id="GO:0020037">
    <property type="term" value="F:heme binding"/>
    <property type="evidence" value="ECO:0007669"/>
    <property type="project" value="InterPro"/>
</dbReference>
<dbReference type="PANTHER" id="PTHR24305:SF77">
    <property type="entry name" value="CYTOCHROME P450 MONOOXYGENASE"/>
    <property type="match status" value="1"/>
</dbReference>
<evidence type="ECO:0000256" key="18">
    <source>
        <dbReference type="PIRSR" id="PIRSR602401-1"/>
    </source>
</evidence>
<comment type="pathway">
    <text evidence="4">Hormone biosynthesis.</text>
</comment>
<dbReference type="GO" id="GO:0016020">
    <property type="term" value="C:membrane"/>
    <property type="evidence" value="ECO:0007669"/>
    <property type="project" value="UniProtKB-SubCell"/>
</dbReference>
<dbReference type="PRINTS" id="PR00385">
    <property type="entry name" value="P450"/>
</dbReference>
<evidence type="ECO:0000256" key="11">
    <source>
        <dbReference type="ARBA" id="ARBA00023004"/>
    </source>
</evidence>
<evidence type="ECO:0000256" key="5">
    <source>
        <dbReference type="ARBA" id="ARBA00010617"/>
    </source>
</evidence>
<evidence type="ECO:0000256" key="7">
    <source>
        <dbReference type="ARBA" id="ARBA00022692"/>
    </source>
</evidence>
<keyword evidence="13" id="KW-0503">Monooxygenase</keyword>
<dbReference type="GO" id="GO:0016705">
    <property type="term" value="F:oxidoreductase activity, acting on paired donors, with incorporation or reduction of molecular oxygen"/>
    <property type="evidence" value="ECO:0007669"/>
    <property type="project" value="InterPro"/>
</dbReference>
<protein>
    <recommendedName>
        <fullName evidence="16">Cytochrome P450 monooxygenase ABA1</fullName>
    </recommendedName>
    <alternativeName>
        <fullName evidence="17">Abscisic acid biosynthesis protein 1</fullName>
    </alternativeName>
    <alternativeName>
        <fullName evidence="15">Cytochrome P450 monooxygenase aba1</fullName>
    </alternativeName>
</protein>
<evidence type="ECO:0000256" key="14">
    <source>
        <dbReference type="ARBA" id="ARBA00023194"/>
    </source>
</evidence>
<keyword evidence="9" id="KW-1133">Transmembrane helix</keyword>
<evidence type="ECO:0000313" key="19">
    <source>
        <dbReference type="EMBL" id="KAK3400456.1"/>
    </source>
</evidence>
<dbReference type="PRINTS" id="PR00463">
    <property type="entry name" value="EP450I"/>
</dbReference>
<evidence type="ECO:0000256" key="2">
    <source>
        <dbReference type="ARBA" id="ARBA00004167"/>
    </source>
</evidence>
<dbReference type="PANTHER" id="PTHR24305">
    <property type="entry name" value="CYTOCHROME P450"/>
    <property type="match status" value="1"/>
</dbReference>
<keyword evidence="14" id="KW-0045">Antibiotic biosynthesis</keyword>
<comment type="cofactor">
    <cofactor evidence="1 18">
        <name>heme</name>
        <dbReference type="ChEBI" id="CHEBI:30413"/>
    </cofactor>
</comment>
<dbReference type="InterPro" id="IPR050121">
    <property type="entry name" value="Cytochrome_P450_monoxygenase"/>
</dbReference>
<name>A0AAE0PI31_SORBR</name>
<feature type="binding site" description="axial binding residue" evidence="18">
    <location>
        <position position="456"/>
    </location>
    <ligand>
        <name>heme</name>
        <dbReference type="ChEBI" id="CHEBI:30413"/>
    </ligand>
    <ligandPart>
        <name>Fe</name>
        <dbReference type="ChEBI" id="CHEBI:18248"/>
    </ligandPart>
</feature>
<evidence type="ECO:0000256" key="15">
    <source>
        <dbReference type="ARBA" id="ARBA00067672"/>
    </source>
</evidence>
<keyword evidence="20" id="KW-1185">Reference proteome</keyword>
<dbReference type="Proteomes" id="UP001281003">
    <property type="component" value="Unassembled WGS sequence"/>
</dbReference>
<organism evidence="19 20">
    <name type="scientific">Sordaria brevicollis</name>
    <dbReference type="NCBI Taxonomy" id="83679"/>
    <lineage>
        <taxon>Eukaryota</taxon>
        <taxon>Fungi</taxon>
        <taxon>Dikarya</taxon>
        <taxon>Ascomycota</taxon>
        <taxon>Pezizomycotina</taxon>
        <taxon>Sordariomycetes</taxon>
        <taxon>Sordariomycetidae</taxon>
        <taxon>Sordariales</taxon>
        <taxon>Sordariaceae</taxon>
        <taxon>Sordaria</taxon>
    </lineage>
</organism>
<evidence type="ECO:0000256" key="3">
    <source>
        <dbReference type="ARBA" id="ARBA00004792"/>
    </source>
</evidence>
<keyword evidence="8 18" id="KW-0479">Metal-binding</keyword>
<evidence type="ECO:0000256" key="8">
    <source>
        <dbReference type="ARBA" id="ARBA00022723"/>
    </source>
</evidence>
<comment type="subcellular location">
    <subcellularLocation>
        <location evidence="2">Membrane</location>
        <topology evidence="2">Single-pass membrane protein</topology>
    </subcellularLocation>
</comment>
<evidence type="ECO:0000313" key="20">
    <source>
        <dbReference type="Proteomes" id="UP001281003"/>
    </source>
</evidence>
<comment type="caution">
    <text evidence="19">The sequence shown here is derived from an EMBL/GenBank/DDBJ whole genome shotgun (WGS) entry which is preliminary data.</text>
</comment>
<evidence type="ECO:0000256" key="12">
    <source>
        <dbReference type="ARBA" id="ARBA00023026"/>
    </source>
</evidence>
<evidence type="ECO:0000256" key="16">
    <source>
        <dbReference type="ARBA" id="ARBA00068222"/>
    </source>
</evidence>
<dbReference type="GO" id="GO:0005506">
    <property type="term" value="F:iron ion binding"/>
    <property type="evidence" value="ECO:0007669"/>
    <property type="project" value="InterPro"/>
</dbReference>
<proteinExistence type="inferred from homology"/>
<dbReference type="InterPro" id="IPR036396">
    <property type="entry name" value="Cyt_P450_sf"/>
</dbReference>
<dbReference type="CDD" id="cd11060">
    <property type="entry name" value="CYP57A1-like"/>
    <property type="match status" value="1"/>
</dbReference>
<gene>
    <name evidence="19" type="ORF">B0T20DRAFT_504874</name>
</gene>
<evidence type="ECO:0000256" key="6">
    <source>
        <dbReference type="ARBA" id="ARBA00022617"/>
    </source>
</evidence>
<keyword evidence="11 18" id="KW-0408">Iron</keyword>
<accession>A0AAE0PI31</accession>
<dbReference type="EMBL" id="JAUTDP010000003">
    <property type="protein sequence ID" value="KAK3400456.1"/>
    <property type="molecule type" value="Genomic_DNA"/>
</dbReference>